<accession>A0A5N7AZV9</accession>
<comment type="similarity">
    <text evidence="2">Belongs to the ustYa family.</text>
</comment>
<dbReference type="PANTHER" id="PTHR33365:SF4">
    <property type="entry name" value="CYCLOCHLOROTINE BIOSYNTHESIS PROTEIN O"/>
    <property type="match status" value="1"/>
</dbReference>
<evidence type="ECO:0000256" key="2">
    <source>
        <dbReference type="ARBA" id="ARBA00035112"/>
    </source>
</evidence>
<gene>
    <name evidence="4" type="ORF">BDV26DRAFT_299666</name>
</gene>
<dbReference type="OrthoDB" id="3687641at2759"/>
<proteinExistence type="inferred from homology"/>
<dbReference type="EMBL" id="ML736261">
    <property type="protein sequence ID" value="KAE8375402.1"/>
    <property type="molecule type" value="Genomic_DNA"/>
</dbReference>
<organism evidence="4 5">
    <name type="scientific">Aspergillus bertholletiae</name>
    <dbReference type="NCBI Taxonomy" id="1226010"/>
    <lineage>
        <taxon>Eukaryota</taxon>
        <taxon>Fungi</taxon>
        <taxon>Dikarya</taxon>
        <taxon>Ascomycota</taxon>
        <taxon>Pezizomycotina</taxon>
        <taxon>Eurotiomycetes</taxon>
        <taxon>Eurotiomycetidae</taxon>
        <taxon>Eurotiales</taxon>
        <taxon>Aspergillaceae</taxon>
        <taxon>Aspergillus</taxon>
        <taxon>Aspergillus subgen. Circumdati</taxon>
    </lineage>
</organism>
<dbReference type="GO" id="GO:0043386">
    <property type="term" value="P:mycotoxin biosynthetic process"/>
    <property type="evidence" value="ECO:0007669"/>
    <property type="project" value="InterPro"/>
</dbReference>
<evidence type="ECO:0000256" key="1">
    <source>
        <dbReference type="ARBA" id="ARBA00004685"/>
    </source>
</evidence>
<evidence type="ECO:0000313" key="4">
    <source>
        <dbReference type="EMBL" id="KAE8375402.1"/>
    </source>
</evidence>
<keyword evidence="3" id="KW-1133">Transmembrane helix</keyword>
<dbReference type="Proteomes" id="UP000326198">
    <property type="component" value="Unassembled WGS sequence"/>
</dbReference>
<sequence>MPIFLQRMKEYTYEKLGGNEPVKQPKTTFNWQLGIPWLLSTLLALFSGYLLLSRPPAAHGAFDVFHSLHCLNYLRMYLDKDYYADHIEHMEAIGRNFTHMPNNWGQMHLHHCLQQVVQSVICHADLSPVPMYGWKGVPVLLGVGQTHTCRKWEPIREWMDARNAVRTPIEEQ</sequence>
<keyword evidence="5" id="KW-1185">Reference proteome</keyword>
<keyword evidence="3" id="KW-0472">Membrane</keyword>
<name>A0A5N7AZV9_9EURO</name>
<evidence type="ECO:0000256" key="3">
    <source>
        <dbReference type="SAM" id="Phobius"/>
    </source>
</evidence>
<dbReference type="InterPro" id="IPR021765">
    <property type="entry name" value="UstYa-like"/>
</dbReference>
<reference evidence="4 5" key="1">
    <citation type="submission" date="2019-04" db="EMBL/GenBank/DDBJ databases">
        <title>Friends and foes A comparative genomics studyof 23 Aspergillus species from section Flavi.</title>
        <authorList>
            <consortium name="DOE Joint Genome Institute"/>
            <person name="Kjaerbolling I."/>
            <person name="Vesth T."/>
            <person name="Frisvad J.C."/>
            <person name="Nybo J.L."/>
            <person name="Theobald S."/>
            <person name="Kildgaard S."/>
            <person name="Isbrandt T."/>
            <person name="Kuo A."/>
            <person name="Sato A."/>
            <person name="Lyhne E.K."/>
            <person name="Kogle M.E."/>
            <person name="Wiebenga A."/>
            <person name="Kun R.S."/>
            <person name="Lubbers R.J."/>
            <person name="Makela M.R."/>
            <person name="Barry K."/>
            <person name="Chovatia M."/>
            <person name="Clum A."/>
            <person name="Daum C."/>
            <person name="Haridas S."/>
            <person name="He G."/>
            <person name="LaButti K."/>
            <person name="Lipzen A."/>
            <person name="Mondo S."/>
            <person name="Riley R."/>
            <person name="Salamov A."/>
            <person name="Simmons B.A."/>
            <person name="Magnuson J.K."/>
            <person name="Henrissat B."/>
            <person name="Mortensen U.H."/>
            <person name="Larsen T.O."/>
            <person name="Devries R.P."/>
            <person name="Grigoriev I.V."/>
            <person name="Machida M."/>
            <person name="Baker S.E."/>
            <person name="Andersen M.R."/>
        </authorList>
    </citation>
    <scope>NUCLEOTIDE SEQUENCE [LARGE SCALE GENOMIC DNA]</scope>
    <source>
        <strain evidence="4 5">IBT 29228</strain>
    </source>
</reference>
<dbReference type="PANTHER" id="PTHR33365">
    <property type="entry name" value="YALI0B05434P"/>
    <property type="match status" value="1"/>
</dbReference>
<evidence type="ECO:0000313" key="5">
    <source>
        <dbReference type="Proteomes" id="UP000326198"/>
    </source>
</evidence>
<protein>
    <submittedName>
        <fullName evidence="4">Uncharacterized protein</fullName>
    </submittedName>
</protein>
<keyword evidence="3" id="KW-0812">Transmembrane</keyword>
<comment type="pathway">
    <text evidence="1">Mycotoxin biosynthesis.</text>
</comment>
<dbReference type="Pfam" id="PF11807">
    <property type="entry name" value="UstYa"/>
    <property type="match status" value="1"/>
</dbReference>
<dbReference type="AlphaFoldDB" id="A0A5N7AZV9"/>
<feature type="transmembrane region" description="Helical" evidence="3">
    <location>
        <begin position="34"/>
        <end position="52"/>
    </location>
</feature>